<reference evidence="2" key="1">
    <citation type="submission" date="2022-11" db="UniProtKB">
        <authorList>
            <consortium name="WormBaseParasite"/>
        </authorList>
    </citation>
    <scope>IDENTIFICATION</scope>
</reference>
<keyword evidence="1" id="KW-1185">Reference proteome</keyword>
<protein>
    <submittedName>
        <fullName evidence="2">NR LBD domain-containing protein</fullName>
    </submittedName>
</protein>
<evidence type="ECO:0000313" key="1">
    <source>
        <dbReference type="Proteomes" id="UP000887565"/>
    </source>
</evidence>
<name>A0A915KCA9_ROMCU</name>
<dbReference type="AlphaFoldDB" id="A0A915KCA9"/>
<dbReference type="WBParaSite" id="nRc.2.0.1.t35741-RA">
    <property type="protein sequence ID" value="nRc.2.0.1.t35741-RA"/>
    <property type="gene ID" value="nRc.2.0.1.g35741"/>
</dbReference>
<sequence length="247" mass="28199">MLTGNYSPMSNTCYSPENNQAAQQRYHTLNSMNTTVSTFPQVFPLQPTMIAAPLPPSQQQQQAAATSSNNSVVQYALMQEMKNIPKGNEFKTVMSMWQWVMIDNVRLPCVFRQGEKFLSAHMIQMRLLAKFPSTTPQEVTQRHTMISHKMLALEAWIFNTINALECKFEFGFQLFTPNDEIVRLTDVEKCYAAVKVHNLMQVMDAYSREAKVATHLHIQLAEHIGTLKVFAENEFKSLVDVIRSDNC</sequence>
<accession>A0A915KCA9</accession>
<organism evidence="1 2">
    <name type="scientific">Romanomermis culicivorax</name>
    <name type="common">Nematode worm</name>
    <dbReference type="NCBI Taxonomy" id="13658"/>
    <lineage>
        <taxon>Eukaryota</taxon>
        <taxon>Metazoa</taxon>
        <taxon>Ecdysozoa</taxon>
        <taxon>Nematoda</taxon>
        <taxon>Enoplea</taxon>
        <taxon>Dorylaimia</taxon>
        <taxon>Mermithida</taxon>
        <taxon>Mermithoidea</taxon>
        <taxon>Mermithidae</taxon>
        <taxon>Romanomermis</taxon>
    </lineage>
</organism>
<evidence type="ECO:0000313" key="2">
    <source>
        <dbReference type="WBParaSite" id="nRc.2.0.1.t35741-RA"/>
    </source>
</evidence>
<proteinExistence type="predicted"/>
<dbReference type="Proteomes" id="UP000887565">
    <property type="component" value="Unplaced"/>
</dbReference>